<gene>
    <name evidence="2" type="ORF">GCM10020366_70370</name>
</gene>
<evidence type="ECO:0000259" key="1">
    <source>
        <dbReference type="Pfam" id="PF00135"/>
    </source>
</evidence>
<feature type="domain" description="Carboxylesterase type B" evidence="1">
    <location>
        <begin position="2"/>
        <end position="43"/>
    </location>
</feature>
<proteinExistence type="predicted"/>
<organism evidence="2 3">
    <name type="scientific">Saccharopolyspora gregorii</name>
    <dbReference type="NCBI Taxonomy" id="33914"/>
    <lineage>
        <taxon>Bacteria</taxon>
        <taxon>Bacillati</taxon>
        <taxon>Actinomycetota</taxon>
        <taxon>Actinomycetes</taxon>
        <taxon>Pseudonocardiales</taxon>
        <taxon>Pseudonocardiaceae</taxon>
        <taxon>Saccharopolyspora</taxon>
    </lineage>
</organism>
<dbReference type="Proteomes" id="UP001500483">
    <property type="component" value="Unassembled WGS sequence"/>
</dbReference>
<keyword evidence="3" id="KW-1185">Reference proteome</keyword>
<reference evidence="3" key="1">
    <citation type="journal article" date="2019" name="Int. J. Syst. Evol. Microbiol.">
        <title>The Global Catalogue of Microorganisms (GCM) 10K type strain sequencing project: providing services to taxonomists for standard genome sequencing and annotation.</title>
        <authorList>
            <consortium name="The Broad Institute Genomics Platform"/>
            <consortium name="The Broad Institute Genome Sequencing Center for Infectious Disease"/>
            <person name="Wu L."/>
            <person name="Ma J."/>
        </authorList>
    </citation>
    <scope>NUCLEOTIDE SEQUENCE [LARGE SCALE GENOMIC DNA]</scope>
    <source>
        <strain evidence="3">JCM 9687</strain>
    </source>
</reference>
<evidence type="ECO:0000313" key="2">
    <source>
        <dbReference type="EMBL" id="GAA3366503.1"/>
    </source>
</evidence>
<sequence length="58" mass="6089">MVLVAINHRLGAEGFAPIGETNVGLRDQLAALRWVRENAAAFAATRATSRCAGSPPGR</sequence>
<dbReference type="Pfam" id="PF00135">
    <property type="entry name" value="COesterase"/>
    <property type="match status" value="1"/>
</dbReference>
<dbReference type="InterPro" id="IPR002018">
    <property type="entry name" value="CarbesteraseB"/>
</dbReference>
<accession>A0ABP6S2W8</accession>
<evidence type="ECO:0000313" key="3">
    <source>
        <dbReference type="Proteomes" id="UP001500483"/>
    </source>
</evidence>
<dbReference type="Gene3D" id="3.40.50.1820">
    <property type="entry name" value="alpha/beta hydrolase"/>
    <property type="match status" value="1"/>
</dbReference>
<dbReference type="EMBL" id="BAAAYK010000041">
    <property type="protein sequence ID" value="GAA3366503.1"/>
    <property type="molecule type" value="Genomic_DNA"/>
</dbReference>
<comment type="caution">
    <text evidence="2">The sequence shown here is derived from an EMBL/GenBank/DDBJ whole genome shotgun (WGS) entry which is preliminary data.</text>
</comment>
<dbReference type="SUPFAM" id="SSF53474">
    <property type="entry name" value="alpha/beta-Hydrolases"/>
    <property type="match status" value="1"/>
</dbReference>
<name>A0ABP6S2W8_9PSEU</name>
<dbReference type="InterPro" id="IPR029058">
    <property type="entry name" value="AB_hydrolase_fold"/>
</dbReference>
<protein>
    <recommendedName>
        <fullName evidence="1">Carboxylesterase type B domain-containing protein</fullName>
    </recommendedName>
</protein>